<dbReference type="SUPFAM" id="SSF51344">
    <property type="entry name" value="Epsilon subunit of F1F0-ATP synthase N-terminal domain"/>
    <property type="match status" value="1"/>
</dbReference>
<dbReference type="InterPro" id="IPR036771">
    <property type="entry name" value="ATPsynth_dsu/esu_N"/>
</dbReference>
<dbReference type="Proteomes" id="UP000014977">
    <property type="component" value="Unassembled WGS sequence"/>
</dbReference>
<dbReference type="CDD" id="cd12152">
    <property type="entry name" value="F1-ATPase_delta"/>
    <property type="match status" value="1"/>
</dbReference>
<dbReference type="GO" id="GO:0005524">
    <property type="term" value="F:ATP binding"/>
    <property type="evidence" value="ECO:0007669"/>
    <property type="project" value="UniProtKB-UniRule"/>
</dbReference>
<dbReference type="InterPro" id="IPR020546">
    <property type="entry name" value="ATP_synth_F1_dsu/esu_N"/>
</dbReference>
<evidence type="ECO:0000256" key="2">
    <source>
        <dbReference type="ARBA" id="ARBA00004184"/>
    </source>
</evidence>
<evidence type="ECO:0000256" key="3">
    <source>
        <dbReference type="ARBA" id="ARBA00005712"/>
    </source>
</evidence>
<dbReference type="EMBL" id="ATHJ01000075">
    <property type="protein sequence ID" value="EPR41484.1"/>
    <property type="molecule type" value="Genomic_DNA"/>
</dbReference>
<comment type="subunit">
    <text evidence="8">F-type ATPases have 2 components, CF(1) - the catalytic core - and CF(0) - the membrane proton channel. CF(1) has five subunits: alpha(3), beta(3), gamma(1), delta(1), epsilon(1). CF(0) has three main subunits: a, b and c.</text>
</comment>
<comment type="similarity">
    <text evidence="3 8">Belongs to the ATPase epsilon chain family.</text>
</comment>
<evidence type="ECO:0000256" key="1">
    <source>
        <dbReference type="ARBA" id="ARBA00003543"/>
    </source>
</evidence>
<keyword evidence="5 8" id="KW-0406">Ion transport</keyword>
<dbReference type="GO" id="GO:0046933">
    <property type="term" value="F:proton-transporting ATP synthase activity, rotational mechanism"/>
    <property type="evidence" value="ECO:0007669"/>
    <property type="project" value="UniProtKB-UniRule"/>
</dbReference>
<dbReference type="STRING" id="897.B2D07_00090"/>
<keyword evidence="7 8" id="KW-0139">CF(1)</keyword>
<evidence type="ECO:0000256" key="4">
    <source>
        <dbReference type="ARBA" id="ARBA00022448"/>
    </source>
</evidence>
<dbReference type="NCBIfam" id="TIGR03166">
    <property type="entry name" value="alt_F1F0_F1_eps"/>
    <property type="match status" value="1"/>
</dbReference>
<dbReference type="Pfam" id="PF02823">
    <property type="entry name" value="ATP-synt_DE_N"/>
    <property type="match status" value="1"/>
</dbReference>
<evidence type="ECO:0000313" key="10">
    <source>
        <dbReference type="EMBL" id="EPR41484.1"/>
    </source>
</evidence>
<keyword evidence="8" id="KW-0375">Hydrogen ion transport</keyword>
<evidence type="ECO:0000256" key="7">
    <source>
        <dbReference type="ARBA" id="ARBA00023196"/>
    </source>
</evidence>
<dbReference type="RefSeq" id="WP_020876460.1">
    <property type="nucleotide sequence ID" value="NZ_ATHJ01000075.1"/>
</dbReference>
<dbReference type="GO" id="GO:0005886">
    <property type="term" value="C:plasma membrane"/>
    <property type="evidence" value="ECO:0007669"/>
    <property type="project" value="UniProtKB-SubCell"/>
</dbReference>
<reference evidence="10 11" key="1">
    <citation type="journal article" date="2013" name="Genome Announc.">
        <title>Draft genome sequences for three mercury-methylating, sulfate-reducing bacteria.</title>
        <authorList>
            <person name="Brown S.D."/>
            <person name="Hurt R.A.Jr."/>
            <person name="Gilmour C.C."/>
            <person name="Elias D.A."/>
        </authorList>
    </citation>
    <scope>NUCLEOTIDE SEQUENCE [LARGE SCALE GENOMIC DNA]</scope>
    <source>
        <strain evidence="10 11">DSM 2059</strain>
    </source>
</reference>
<comment type="function">
    <text evidence="1 8">Produces ATP from ADP in the presence of a proton gradient across the membrane.</text>
</comment>
<keyword evidence="11" id="KW-1185">Reference proteome</keyword>
<comment type="caution">
    <text evidence="10">The sequence shown here is derived from an EMBL/GenBank/DDBJ whole genome shotgun (WGS) entry which is preliminary data.</text>
</comment>
<dbReference type="InterPro" id="IPR024037">
    <property type="entry name" value="Alt_ATP_synth_F1_esu"/>
</dbReference>
<keyword evidence="4 8" id="KW-0813">Transport</keyword>
<keyword evidence="6 8" id="KW-0472">Membrane</keyword>
<name>S7V4G9_DESML</name>
<protein>
    <recommendedName>
        <fullName evidence="8">ATP synthase epsilon chain</fullName>
    </recommendedName>
    <alternativeName>
        <fullName evidence="8">ATP synthase F1 sector epsilon subunit</fullName>
    </alternativeName>
    <alternativeName>
        <fullName evidence="8">F-ATPase epsilon subunit</fullName>
    </alternativeName>
</protein>
<dbReference type="HAMAP" id="MF_00530">
    <property type="entry name" value="ATP_synth_epsil_bac"/>
    <property type="match status" value="1"/>
</dbReference>
<feature type="domain" description="ATP synthase F1 complex delta/epsilon subunit N-terminal" evidence="9">
    <location>
        <begin position="4"/>
        <end position="81"/>
    </location>
</feature>
<gene>
    <name evidence="8" type="primary">atpC</name>
    <name evidence="10" type="ORF">dsmv_2029</name>
</gene>
<evidence type="ECO:0000259" key="9">
    <source>
        <dbReference type="Pfam" id="PF02823"/>
    </source>
</evidence>
<comment type="subcellular location">
    <subcellularLocation>
        <location evidence="8">Cell membrane</location>
        <topology evidence="8">Peripheral membrane protein</topology>
    </subcellularLocation>
    <subcellularLocation>
        <location evidence="2">Endomembrane system</location>
        <topology evidence="2">Peripheral membrane protein</topology>
    </subcellularLocation>
</comment>
<evidence type="ECO:0000256" key="6">
    <source>
        <dbReference type="ARBA" id="ARBA00023136"/>
    </source>
</evidence>
<dbReference type="eggNOG" id="COG0355">
    <property type="taxonomic scope" value="Bacteria"/>
</dbReference>
<evidence type="ECO:0000256" key="8">
    <source>
        <dbReference type="HAMAP-Rule" id="MF_00530"/>
    </source>
</evidence>
<organism evidence="10 11">
    <name type="scientific">Desulfococcus multivorans DSM 2059</name>
    <dbReference type="NCBI Taxonomy" id="1121405"/>
    <lineage>
        <taxon>Bacteria</taxon>
        <taxon>Pseudomonadati</taxon>
        <taxon>Thermodesulfobacteriota</taxon>
        <taxon>Desulfobacteria</taxon>
        <taxon>Desulfobacterales</taxon>
        <taxon>Desulfococcaceae</taxon>
        <taxon>Desulfococcus</taxon>
    </lineage>
</organism>
<accession>S7V4G9</accession>
<keyword evidence="8" id="KW-1003">Cell membrane</keyword>
<sequence>MPVELTIHQPSEIFLNDAAVKVKAESPAGCFTLLPRHIDMATALVPGILSYETPEGREVFVALIGGILVKQGNSVTVATQMAVEGPLGDLKNAVDVMIREEDDRDRKTRAAVARLEADFVRRFMEFRKNA</sequence>
<keyword evidence="8" id="KW-0066">ATP synthesis</keyword>
<evidence type="ECO:0000256" key="5">
    <source>
        <dbReference type="ARBA" id="ARBA00023065"/>
    </source>
</evidence>
<dbReference type="PATRIC" id="fig|1121405.3.peg.1557"/>
<dbReference type="AlphaFoldDB" id="S7V4G9"/>
<dbReference type="GO" id="GO:0012505">
    <property type="term" value="C:endomembrane system"/>
    <property type="evidence" value="ECO:0007669"/>
    <property type="project" value="UniProtKB-SubCell"/>
</dbReference>
<evidence type="ECO:0000313" key="11">
    <source>
        <dbReference type="Proteomes" id="UP000014977"/>
    </source>
</evidence>
<dbReference type="InterPro" id="IPR001469">
    <property type="entry name" value="ATP_synth_F1_dsu/esu"/>
</dbReference>
<proteinExistence type="inferred from homology"/>
<dbReference type="OrthoDB" id="8546953at2"/>
<dbReference type="Gene3D" id="2.60.15.10">
    <property type="entry name" value="F0F1 ATP synthase delta/epsilon subunit, N-terminal"/>
    <property type="match status" value="1"/>
</dbReference>
<dbReference type="GO" id="GO:0045259">
    <property type="term" value="C:proton-transporting ATP synthase complex"/>
    <property type="evidence" value="ECO:0007669"/>
    <property type="project" value="UniProtKB-KW"/>
</dbReference>